<protein>
    <submittedName>
        <fullName evidence="1">Uncharacterized protein</fullName>
    </submittedName>
</protein>
<sequence>MLVKLVAKVGGKEQEKWQSGQGIMVETVAVKDVSEASGKGGRKRTRKMAKWARNVQKFKRARGETYTHIYLNRKIGVRKKARH</sequence>
<proteinExistence type="predicted"/>
<name>A0AAW1KID1_POPJA</name>
<evidence type="ECO:0000313" key="1">
    <source>
        <dbReference type="EMBL" id="KAK9717995.1"/>
    </source>
</evidence>
<dbReference type="AlphaFoldDB" id="A0AAW1KID1"/>
<keyword evidence="2" id="KW-1185">Reference proteome</keyword>
<comment type="caution">
    <text evidence="1">The sequence shown here is derived from an EMBL/GenBank/DDBJ whole genome shotgun (WGS) entry which is preliminary data.</text>
</comment>
<accession>A0AAW1KID1</accession>
<organism evidence="1 2">
    <name type="scientific">Popillia japonica</name>
    <name type="common">Japanese beetle</name>
    <dbReference type="NCBI Taxonomy" id="7064"/>
    <lineage>
        <taxon>Eukaryota</taxon>
        <taxon>Metazoa</taxon>
        <taxon>Ecdysozoa</taxon>
        <taxon>Arthropoda</taxon>
        <taxon>Hexapoda</taxon>
        <taxon>Insecta</taxon>
        <taxon>Pterygota</taxon>
        <taxon>Neoptera</taxon>
        <taxon>Endopterygota</taxon>
        <taxon>Coleoptera</taxon>
        <taxon>Polyphaga</taxon>
        <taxon>Scarabaeiformia</taxon>
        <taxon>Scarabaeidae</taxon>
        <taxon>Rutelinae</taxon>
        <taxon>Popillia</taxon>
    </lineage>
</organism>
<evidence type="ECO:0000313" key="2">
    <source>
        <dbReference type="Proteomes" id="UP001458880"/>
    </source>
</evidence>
<gene>
    <name evidence="1" type="ORF">QE152_g23431</name>
</gene>
<dbReference type="Proteomes" id="UP001458880">
    <property type="component" value="Unassembled WGS sequence"/>
</dbReference>
<reference evidence="1 2" key="1">
    <citation type="journal article" date="2024" name="BMC Genomics">
        <title>De novo assembly and annotation of Popillia japonica's genome with initial clues to its potential as an invasive pest.</title>
        <authorList>
            <person name="Cucini C."/>
            <person name="Boschi S."/>
            <person name="Funari R."/>
            <person name="Cardaioli E."/>
            <person name="Iannotti N."/>
            <person name="Marturano G."/>
            <person name="Paoli F."/>
            <person name="Bruttini M."/>
            <person name="Carapelli A."/>
            <person name="Frati F."/>
            <person name="Nardi F."/>
        </authorList>
    </citation>
    <scope>NUCLEOTIDE SEQUENCE [LARGE SCALE GENOMIC DNA]</scope>
    <source>
        <strain evidence="1">DMR45628</strain>
    </source>
</reference>
<dbReference type="EMBL" id="JASPKY010000233">
    <property type="protein sequence ID" value="KAK9717995.1"/>
    <property type="molecule type" value="Genomic_DNA"/>
</dbReference>